<dbReference type="PROSITE" id="PS00061">
    <property type="entry name" value="ADH_SHORT"/>
    <property type="match status" value="1"/>
</dbReference>
<evidence type="ECO:0000313" key="6">
    <source>
        <dbReference type="EMBL" id="VEW11068.1"/>
    </source>
</evidence>
<dbReference type="PRINTS" id="PR00081">
    <property type="entry name" value="GDHRDH"/>
</dbReference>
<dbReference type="Proteomes" id="UP000386281">
    <property type="component" value="Unassembled WGS sequence"/>
</dbReference>
<evidence type="ECO:0000313" key="7">
    <source>
        <dbReference type="Proteomes" id="UP000216867"/>
    </source>
</evidence>
<dbReference type="Proteomes" id="UP000216867">
    <property type="component" value="Unassembled WGS sequence"/>
</dbReference>
<dbReference type="EMBL" id="NCWY01000012">
    <property type="protein sequence ID" value="PAK94734.1"/>
    <property type="molecule type" value="Genomic_DNA"/>
</dbReference>
<evidence type="ECO:0000313" key="5">
    <source>
        <dbReference type="EMBL" id="PAK94734.1"/>
    </source>
</evidence>
<organism evidence="5 7">
    <name type="scientific">Brevibacterium casei</name>
    <dbReference type="NCBI Taxonomy" id="33889"/>
    <lineage>
        <taxon>Bacteria</taxon>
        <taxon>Bacillati</taxon>
        <taxon>Actinomycetota</taxon>
        <taxon>Actinomycetes</taxon>
        <taxon>Micrococcales</taxon>
        <taxon>Brevibacteriaceae</taxon>
        <taxon>Brevibacterium</taxon>
    </lineage>
</organism>
<dbReference type="InterPro" id="IPR036291">
    <property type="entry name" value="NAD(P)-bd_dom_sf"/>
</dbReference>
<protein>
    <submittedName>
        <fullName evidence="5">Oxidoreductase</fullName>
    </submittedName>
    <submittedName>
        <fullName evidence="6">Serine 3-dehydrogenase</fullName>
        <ecNumber evidence="6">1.1.1.276</ecNumber>
    </submittedName>
</protein>
<feature type="domain" description="Ketoreductase" evidence="4">
    <location>
        <begin position="11"/>
        <end position="195"/>
    </location>
</feature>
<dbReference type="PANTHER" id="PTHR44196:SF2">
    <property type="entry name" value="SHORT-CHAIN DEHYDROGENASE-RELATED"/>
    <property type="match status" value="1"/>
</dbReference>
<evidence type="ECO:0000256" key="2">
    <source>
        <dbReference type="ARBA" id="ARBA00023002"/>
    </source>
</evidence>
<comment type="similarity">
    <text evidence="1 3">Belongs to the short-chain dehydrogenases/reductases (SDR) family.</text>
</comment>
<dbReference type="PIRSF" id="PIRSF000126">
    <property type="entry name" value="11-beta-HSD1"/>
    <property type="match status" value="1"/>
</dbReference>
<dbReference type="EC" id="1.1.1.276" evidence="6"/>
<dbReference type="EMBL" id="CAACXN010000010">
    <property type="protein sequence ID" value="VEW11068.1"/>
    <property type="molecule type" value="Genomic_DNA"/>
</dbReference>
<dbReference type="GO" id="GO:0016020">
    <property type="term" value="C:membrane"/>
    <property type="evidence" value="ECO:0007669"/>
    <property type="project" value="TreeGrafter"/>
</dbReference>
<dbReference type="GO" id="GO:0031132">
    <property type="term" value="F:serine 3-dehydrogenase activity"/>
    <property type="evidence" value="ECO:0007669"/>
    <property type="project" value="UniProtKB-EC"/>
</dbReference>
<sequence length="263" mass="27783">MRRAPLDHRGTTALVTGASSGLGAEFARQFAARGADLVLVARRRDRLEALADELTAAHRITVNVFTQDLTASDGVHGLLSDLETHGLAVDSLVNNAGFGITAPFAETDAHRLDEMLALNVVALTRLTRALLPQLLRADRGVLVNVASAAAYQPTPGMAAYGATKAYVLSLTEAIAEETRRSGLRVLALSPGPTSTEFFAVAGGDFSQPISFETPEKVVSVAFSALDHPQPRSVISGLSNRAMVAAAGLMPRRLALYAARRALE</sequence>
<name>A0A269ZAD5_9MICO</name>
<reference evidence="6 8" key="2">
    <citation type="submission" date="2019-02" db="EMBL/GenBank/DDBJ databases">
        <authorList>
            <consortium name="Pathogen Informatics"/>
        </authorList>
    </citation>
    <scope>NUCLEOTIDE SEQUENCE [LARGE SCALE GENOMIC DNA]</scope>
    <source>
        <strain evidence="6 8">3012STDY7078520</strain>
    </source>
</reference>
<evidence type="ECO:0000256" key="3">
    <source>
        <dbReference type="RuleBase" id="RU000363"/>
    </source>
</evidence>
<dbReference type="PRINTS" id="PR00080">
    <property type="entry name" value="SDRFAMILY"/>
</dbReference>
<dbReference type="RefSeq" id="WP_009376815.1">
    <property type="nucleotide sequence ID" value="NZ_CAACXN010000010.1"/>
</dbReference>
<reference evidence="5 7" key="1">
    <citation type="submission" date="2017-04" db="EMBL/GenBank/DDBJ databases">
        <title>Kefir bacterial isolates.</title>
        <authorList>
            <person name="Kim Y."/>
            <person name="Blasche S."/>
            <person name="Patil K.R."/>
        </authorList>
    </citation>
    <scope>NUCLEOTIDE SEQUENCE [LARGE SCALE GENOMIC DNA]</scope>
    <source>
        <strain evidence="5 7">OG2</strain>
    </source>
</reference>
<evidence type="ECO:0000259" key="4">
    <source>
        <dbReference type="SMART" id="SM00822"/>
    </source>
</evidence>
<dbReference type="InterPro" id="IPR002347">
    <property type="entry name" value="SDR_fam"/>
</dbReference>
<evidence type="ECO:0000313" key="8">
    <source>
        <dbReference type="Proteomes" id="UP000386281"/>
    </source>
</evidence>
<gene>
    <name evidence="6" type="primary">sdh_1</name>
    <name evidence="5" type="ORF">B8X04_13190</name>
    <name evidence="6" type="ORF">NCTC12391_00613</name>
</gene>
<dbReference type="PANTHER" id="PTHR44196">
    <property type="entry name" value="DEHYDROGENASE/REDUCTASE SDR FAMILY MEMBER 7B"/>
    <property type="match status" value="1"/>
</dbReference>
<dbReference type="Pfam" id="PF00106">
    <property type="entry name" value="adh_short"/>
    <property type="match status" value="1"/>
</dbReference>
<dbReference type="InterPro" id="IPR057326">
    <property type="entry name" value="KR_dom"/>
</dbReference>
<dbReference type="AlphaFoldDB" id="A0A269ZAD5"/>
<dbReference type="Gene3D" id="3.40.50.720">
    <property type="entry name" value="NAD(P)-binding Rossmann-like Domain"/>
    <property type="match status" value="1"/>
</dbReference>
<dbReference type="SUPFAM" id="SSF51735">
    <property type="entry name" value="NAD(P)-binding Rossmann-fold domains"/>
    <property type="match status" value="1"/>
</dbReference>
<keyword evidence="2 6" id="KW-0560">Oxidoreductase</keyword>
<dbReference type="SMART" id="SM00822">
    <property type="entry name" value="PKS_KR"/>
    <property type="match status" value="1"/>
</dbReference>
<accession>A0A269ZAD5</accession>
<evidence type="ECO:0000256" key="1">
    <source>
        <dbReference type="ARBA" id="ARBA00006484"/>
    </source>
</evidence>
<dbReference type="InterPro" id="IPR020904">
    <property type="entry name" value="Sc_DH/Rdtase_CS"/>
</dbReference>
<proteinExistence type="inferred from homology"/>